<dbReference type="OrthoDB" id="2305845at2759"/>
<dbReference type="Pfam" id="PF07470">
    <property type="entry name" value="Glyco_hydro_88"/>
    <property type="match status" value="1"/>
</dbReference>
<dbReference type="InterPro" id="IPR010905">
    <property type="entry name" value="Glyco_hydro_88"/>
</dbReference>
<organism evidence="2 3">
    <name type="scientific">Apiotrichum porosum</name>
    <dbReference type="NCBI Taxonomy" id="105984"/>
    <lineage>
        <taxon>Eukaryota</taxon>
        <taxon>Fungi</taxon>
        <taxon>Dikarya</taxon>
        <taxon>Basidiomycota</taxon>
        <taxon>Agaricomycotina</taxon>
        <taxon>Tremellomycetes</taxon>
        <taxon>Trichosporonales</taxon>
        <taxon>Trichosporonaceae</taxon>
        <taxon>Apiotrichum</taxon>
    </lineage>
</organism>
<evidence type="ECO:0008006" key="4">
    <source>
        <dbReference type="Google" id="ProtNLM"/>
    </source>
</evidence>
<dbReference type="PANTHER" id="PTHR33886">
    <property type="entry name" value="UNSATURATED RHAMNOGALACTURONAN HYDROLASE (EUROFUNG)"/>
    <property type="match status" value="1"/>
</dbReference>
<dbReference type="RefSeq" id="XP_028473534.1">
    <property type="nucleotide sequence ID" value="XM_028617856.1"/>
</dbReference>
<proteinExistence type="predicted"/>
<dbReference type="InterPro" id="IPR008928">
    <property type="entry name" value="6-hairpin_glycosidase_sf"/>
</dbReference>
<evidence type="ECO:0000313" key="3">
    <source>
        <dbReference type="Proteomes" id="UP000279236"/>
    </source>
</evidence>
<dbReference type="GO" id="GO:0016787">
    <property type="term" value="F:hydrolase activity"/>
    <property type="evidence" value="ECO:0007669"/>
    <property type="project" value="UniProtKB-KW"/>
</dbReference>
<protein>
    <recommendedName>
        <fullName evidence="4">Glycosyl hydrolase family 88</fullName>
    </recommendedName>
</protein>
<dbReference type="PANTHER" id="PTHR33886:SF8">
    <property type="entry name" value="UNSATURATED RHAMNOGALACTURONAN HYDROLASE (EUROFUNG)"/>
    <property type="match status" value="1"/>
</dbReference>
<keyword evidence="1" id="KW-0378">Hydrolase</keyword>
<sequence>MTTAAPLDLTNERAEELIRLMTDGLVNIEDKTGEFLLHLADGTVIDTKGWKGWEWTHGIALTALYHHQAIAPKEAAAYSTKTALDWFEMQYKISNVGAPKNINTMSPFYCLSALLDDKKVDDKRWLQWCDEWAEWIMNDLPRTKERGFQHMTYANDHHDNLWDDTLKMSVIPLAKIGVLLNRPEYIAEAKYQFMLHCQYLVDTSSGLWYHGWEFTDKGGDNFANALWARGNCWITISIPLFLGILGEEHLPKDDPLRAFLVSTLRRQIDTLVKTQDEATGLWHTLIMDPTSYVESSASAGFAAGIYMALRQGLISGDHYRACADKALAGVINCVGPDGEVNQVSFGTGMGPNLQFYKDIAITSMPYGQALAMLALVEWERINEQK</sequence>
<dbReference type="Proteomes" id="UP000279236">
    <property type="component" value="Unassembled WGS sequence"/>
</dbReference>
<reference evidence="2 3" key="1">
    <citation type="submission" date="2018-11" db="EMBL/GenBank/DDBJ databases">
        <title>Genome sequence of Apiotrichum porosum DSM 27194.</title>
        <authorList>
            <person name="Aliyu H."/>
            <person name="Gorte O."/>
            <person name="Ochsenreither K."/>
        </authorList>
    </citation>
    <scope>NUCLEOTIDE SEQUENCE [LARGE SCALE GENOMIC DNA]</scope>
    <source>
        <strain evidence="2 3">DSM 27194</strain>
    </source>
</reference>
<keyword evidence="3" id="KW-1185">Reference proteome</keyword>
<dbReference type="GeneID" id="39586655"/>
<dbReference type="GO" id="GO:0005975">
    <property type="term" value="P:carbohydrate metabolic process"/>
    <property type="evidence" value="ECO:0007669"/>
    <property type="project" value="InterPro"/>
</dbReference>
<dbReference type="STRING" id="105984.A0A427XI22"/>
<accession>A0A427XI22</accession>
<gene>
    <name evidence="2" type="ORF">EHS24_002112</name>
</gene>
<dbReference type="InterPro" id="IPR052043">
    <property type="entry name" value="PolySaccharide_Degr_Enz"/>
</dbReference>
<evidence type="ECO:0000313" key="2">
    <source>
        <dbReference type="EMBL" id="RSH78387.1"/>
    </source>
</evidence>
<dbReference type="SUPFAM" id="SSF48208">
    <property type="entry name" value="Six-hairpin glycosidases"/>
    <property type="match status" value="1"/>
</dbReference>
<comment type="caution">
    <text evidence="2">The sequence shown here is derived from an EMBL/GenBank/DDBJ whole genome shotgun (WGS) entry which is preliminary data.</text>
</comment>
<evidence type="ECO:0000256" key="1">
    <source>
        <dbReference type="ARBA" id="ARBA00022801"/>
    </source>
</evidence>
<name>A0A427XI22_9TREE</name>
<dbReference type="AlphaFoldDB" id="A0A427XI22"/>
<dbReference type="InterPro" id="IPR012341">
    <property type="entry name" value="6hp_glycosidase-like_sf"/>
</dbReference>
<dbReference type="Gene3D" id="1.50.10.10">
    <property type="match status" value="1"/>
</dbReference>
<dbReference type="EMBL" id="RSCE01000012">
    <property type="protein sequence ID" value="RSH78387.1"/>
    <property type="molecule type" value="Genomic_DNA"/>
</dbReference>